<reference evidence="1 2" key="1">
    <citation type="journal article" date="2024" name="G3 (Bethesda)">
        <title>Genome assembly of Hibiscus sabdariffa L. provides insights into metabolisms of medicinal natural products.</title>
        <authorList>
            <person name="Kim T."/>
        </authorList>
    </citation>
    <scope>NUCLEOTIDE SEQUENCE [LARGE SCALE GENOMIC DNA]</scope>
    <source>
        <strain evidence="1">TK-2024</strain>
        <tissue evidence="1">Old leaves</tissue>
    </source>
</reference>
<comment type="caution">
    <text evidence="1">The sequence shown here is derived from an EMBL/GenBank/DDBJ whole genome shotgun (WGS) entry which is preliminary data.</text>
</comment>
<keyword evidence="2" id="KW-1185">Reference proteome</keyword>
<evidence type="ECO:0000313" key="2">
    <source>
        <dbReference type="Proteomes" id="UP001396334"/>
    </source>
</evidence>
<organism evidence="1 2">
    <name type="scientific">Hibiscus sabdariffa</name>
    <name type="common">roselle</name>
    <dbReference type="NCBI Taxonomy" id="183260"/>
    <lineage>
        <taxon>Eukaryota</taxon>
        <taxon>Viridiplantae</taxon>
        <taxon>Streptophyta</taxon>
        <taxon>Embryophyta</taxon>
        <taxon>Tracheophyta</taxon>
        <taxon>Spermatophyta</taxon>
        <taxon>Magnoliopsida</taxon>
        <taxon>eudicotyledons</taxon>
        <taxon>Gunneridae</taxon>
        <taxon>Pentapetalae</taxon>
        <taxon>rosids</taxon>
        <taxon>malvids</taxon>
        <taxon>Malvales</taxon>
        <taxon>Malvaceae</taxon>
        <taxon>Malvoideae</taxon>
        <taxon>Hibiscus</taxon>
    </lineage>
</organism>
<dbReference type="EMBL" id="JBBPBN010000012">
    <property type="protein sequence ID" value="KAK9028254.1"/>
    <property type="molecule type" value="Genomic_DNA"/>
</dbReference>
<name>A0ABR2STH4_9ROSI</name>
<accession>A0ABR2STH4</accession>
<gene>
    <name evidence="1" type="ORF">V6N11_068062</name>
</gene>
<evidence type="ECO:0000313" key="1">
    <source>
        <dbReference type="EMBL" id="KAK9028254.1"/>
    </source>
</evidence>
<proteinExistence type="predicted"/>
<protein>
    <submittedName>
        <fullName evidence="1">Uncharacterized protein</fullName>
    </submittedName>
</protein>
<sequence length="115" mass="12744">MNSPVSAPAFEGPALCFQNNSFGIAESFERNCWLIQHLRSTVHLYCHPSEAFASTFDAYSSIYLIKSSSSVIAFENKSSPPFSPPNVEADDHDLHRQHPYVINQFSSSSMLSASI</sequence>
<dbReference type="Proteomes" id="UP001396334">
    <property type="component" value="Unassembled WGS sequence"/>
</dbReference>